<reference evidence="1" key="1">
    <citation type="submission" date="2021-10" db="EMBL/GenBank/DDBJ databases">
        <title>Anaerobic single-cell dispensing facilitates the cultivation of human gut bacteria.</title>
        <authorList>
            <person name="Afrizal A."/>
        </authorList>
    </citation>
    <scope>NUCLEOTIDE SEQUENCE</scope>
    <source>
        <strain evidence="1">CLA-AA-H215</strain>
    </source>
</reference>
<evidence type="ECO:0000313" key="1">
    <source>
        <dbReference type="EMBL" id="MCC2231323.1"/>
    </source>
</evidence>
<dbReference type="AlphaFoldDB" id="A0AAE3JFG1"/>
<dbReference type="InterPro" id="IPR010181">
    <property type="entry name" value="CGCAxxGCC_motif"/>
</dbReference>
<name>A0AAE3JFG1_9FIRM</name>
<dbReference type="EMBL" id="JAJEQR010000027">
    <property type="protein sequence ID" value="MCC2231323.1"/>
    <property type="molecule type" value="Genomic_DNA"/>
</dbReference>
<dbReference type="Pfam" id="PF09719">
    <property type="entry name" value="C_GCAxxG_C_C"/>
    <property type="match status" value="1"/>
</dbReference>
<protein>
    <submittedName>
        <fullName evidence="1">C-GCAxxG-C-C family protein</fullName>
    </submittedName>
</protein>
<organism evidence="1 2">
    <name type="scientific">Hominifimenecus microfluidus</name>
    <dbReference type="NCBI Taxonomy" id="2885348"/>
    <lineage>
        <taxon>Bacteria</taxon>
        <taxon>Bacillati</taxon>
        <taxon>Bacillota</taxon>
        <taxon>Clostridia</taxon>
        <taxon>Lachnospirales</taxon>
        <taxon>Lachnospiraceae</taxon>
        <taxon>Hominifimenecus</taxon>
    </lineage>
</organism>
<sequence>MTNSERAAAAAELKATGQCNCTQAVLKVFEDRLPVDSDTLMKLTAGYAAGMGCMESTCGALIGAVMVAGILTNGKGTPRCSKELVKQFDEKCGATICHDLKGVTTGKALCSCPDCVHNAVDALGEVLELN</sequence>
<proteinExistence type="predicted"/>
<evidence type="ECO:0000313" key="2">
    <source>
        <dbReference type="Proteomes" id="UP001198182"/>
    </source>
</evidence>
<dbReference type="Proteomes" id="UP001198182">
    <property type="component" value="Unassembled WGS sequence"/>
</dbReference>
<dbReference type="NCBIfam" id="TIGR01909">
    <property type="entry name" value="C_GCAxxG_C_C"/>
    <property type="match status" value="1"/>
</dbReference>
<comment type="caution">
    <text evidence="1">The sequence shown here is derived from an EMBL/GenBank/DDBJ whole genome shotgun (WGS) entry which is preliminary data.</text>
</comment>
<accession>A0AAE3JFG1</accession>
<gene>
    <name evidence="1" type="ORF">LKD81_10000</name>
</gene>
<dbReference type="RefSeq" id="WP_308453843.1">
    <property type="nucleotide sequence ID" value="NZ_JAJEQR010000027.1"/>
</dbReference>
<keyword evidence="2" id="KW-1185">Reference proteome</keyword>